<feature type="region of interest" description="Disordered" evidence="4">
    <location>
        <begin position="285"/>
        <end position="306"/>
    </location>
</feature>
<sequence>MAGMDRTEAENREQIGSVKEVVNIFGQRILGEIPERKKTKMVISENLPSRAREVHLAKRDIGRLDDRRRFAEAVKAKAEMELSDSQKMVNDLTLRIEDSNAATKAQNKELQVLKKKGRRYRERATGFGEINNHHQYTEVMRELEGVKQELSKLKVDMASVLDVKMQTEKQSEGSNSKARLYASSMEALKKEIEEVNEEEVLVELARMEAVREFKAIEDQRRAEAAQFSTTMEKTRTRIENLIQEINNSKELEMKLEITNSDVDVLQSELKLVKSTVKSSKNNTISLDQLNSSGTGSRKRNEDELASSSLLQSVTDELTEAKRELLRIREEGFQFMASMDIIRNELKHVSEENARLKNLEEKTESTVKNLNSKLLRAKSKLESASDAEEKARSIMSNLTATLQQLHTETEATKKERKLISEETASIRSEIQKTEADIELEEERLQAAMQELEAVKASEALALGSLRTLSEKTMKARASTSLHSSSITISDFEYEYLTRRAEGAEEIADKKVAAAQAWIEALKTGEKEILMKTEMVQREMRELKKMEDQELYKAEKALTATKAVEGELRNWRQREKQTNDADLHLEVPVPRKSMKENRSPMTPRRAKMRRPASPGARYVSHSSSIALRKKRKVMPSLVKFFSGKKKWLTVQR</sequence>
<dbReference type="InterPro" id="IPR008545">
    <property type="entry name" value="Web"/>
</dbReference>
<name>A0A3S3NSB3_9MAGN</name>
<comment type="caution">
    <text evidence="5">The sequence shown here is derived from an EMBL/GenBank/DDBJ whole genome shotgun (WGS) entry which is preliminary data.</text>
</comment>
<dbReference type="STRING" id="337451.A0A3S3NSB3"/>
<gene>
    <name evidence="5" type="ORF">CKAN_01439500</name>
</gene>
<dbReference type="GO" id="GO:0009904">
    <property type="term" value="P:chloroplast accumulation movement"/>
    <property type="evidence" value="ECO:0007669"/>
    <property type="project" value="TreeGrafter"/>
</dbReference>
<evidence type="ECO:0000256" key="4">
    <source>
        <dbReference type="SAM" id="MobiDB-lite"/>
    </source>
</evidence>
<dbReference type="Pfam" id="PF05701">
    <property type="entry name" value="WEMBL"/>
    <property type="match status" value="1"/>
</dbReference>
<evidence type="ECO:0000313" key="6">
    <source>
        <dbReference type="Proteomes" id="UP000283530"/>
    </source>
</evidence>
<dbReference type="PANTHER" id="PTHR32054:SF2">
    <property type="entry name" value="PROTEIN PLASTID MOVEMENT IMPAIRED 2"/>
    <property type="match status" value="1"/>
</dbReference>
<dbReference type="GO" id="GO:0009903">
    <property type="term" value="P:chloroplast avoidance movement"/>
    <property type="evidence" value="ECO:0007669"/>
    <property type="project" value="TreeGrafter"/>
</dbReference>
<proteinExistence type="inferred from homology"/>
<keyword evidence="6" id="KW-1185">Reference proteome</keyword>
<feature type="region of interest" description="Disordered" evidence="4">
    <location>
        <begin position="589"/>
        <end position="621"/>
    </location>
</feature>
<comment type="similarity">
    <text evidence="1">Belongs to the WEB family.</text>
</comment>
<feature type="compositionally biased region" description="Polar residues" evidence="4">
    <location>
        <begin position="285"/>
        <end position="295"/>
    </location>
</feature>
<evidence type="ECO:0000313" key="5">
    <source>
        <dbReference type="EMBL" id="RWR85525.1"/>
    </source>
</evidence>
<dbReference type="AlphaFoldDB" id="A0A3S3NSB3"/>
<dbReference type="PANTHER" id="PTHR32054">
    <property type="entry name" value="HEAVY CHAIN, PUTATIVE, EXPRESSED-RELATED-RELATED"/>
    <property type="match status" value="1"/>
</dbReference>
<feature type="coiled-coil region" evidence="3">
    <location>
        <begin position="75"/>
        <end position="268"/>
    </location>
</feature>
<protein>
    <submittedName>
        <fullName evidence="5">WEB family</fullName>
    </submittedName>
</protein>
<evidence type="ECO:0000256" key="2">
    <source>
        <dbReference type="ARBA" id="ARBA00023054"/>
    </source>
</evidence>
<dbReference type="EMBL" id="QPKB01000005">
    <property type="protein sequence ID" value="RWR85525.1"/>
    <property type="molecule type" value="Genomic_DNA"/>
</dbReference>
<keyword evidence="2 3" id="KW-0175">Coiled coil</keyword>
<organism evidence="5 6">
    <name type="scientific">Cinnamomum micranthum f. kanehirae</name>
    <dbReference type="NCBI Taxonomy" id="337451"/>
    <lineage>
        <taxon>Eukaryota</taxon>
        <taxon>Viridiplantae</taxon>
        <taxon>Streptophyta</taxon>
        <taxon>Embryophyta</taxon>
        <taxon>Tracheophyta</taxon>
        <taxon>Spermatophyta</taxon>
        <taxon>Magnoliopsida</taxon>
        <taxon>Magnoliidae</taxon>
        <taxon>Laurales</taxon>
        <taxon>Lauraceae</taxon>
        <taxon>Cinnamomum</taxon>
    </lineage>
</organism>
<dbReference type="OrthoDB" id="685331at2759"/>
<evidence type="ECO:0000256" key="3">
    <source>
        <dbReference type="SAM" id="Coils"/>
    </source>
</evidence>
<reference evidence="5 6" key="1">
    <citation type="journal article" date="2019" name="Nat. Plants">
        <title>Stout camphor tree genome fills gaps in understanding of flowering plant genome evolution.</title>
        <authorList>
            <person name="Chaw S.M."/>
            <person name="Liu Y.C."/>
            <person name="Wu Y.W."/>
            <person name="Wang H.Y."/>
            <person name="Lin C.I."/>
            <person name="Wu C.S."/>
            <person name="Ke H.M."/>
            <person name="Chang L.Y."/>
            <person name="Hsu C.Y."/>
            <person name="Yang H.T."/>
            <person name="Sudianto E."/>
            <person name="Hsu M.H."/>
            <person name="Wu K.P."/>
            <person name="Wang L.N."/>
            <person name="Leebens-Mack J.H."/>
            <person name="Tsai I.J."/>
        </authorList>
    </citation>
    <scope>NUCLEOTIDE SEQUENCE [LARGE SCALE GENOMIC DNA]</scope>
    <source>
        <strain evidence="6">cv. Chaw 1501</strain>
        <tissue evidence="5">Young leaves</tissue>
    </source>
</reference>
<feature type="coiled-coil region" evidence="3">
    <location>
        <begin position="310"/>
        <end position="456"/>
    </location>
</feature>
<accession>A0A3S3NSB3</accession>
<dbReference type="Proteomes" id="UP000283530">
    <property type="component" value="Unassembled WGS sequence"/>
</dbReference>
<dbReference type="GO" id="GO:0005829">
    <property type="term" value="C:cytosol"/>
    <property type="evidence" value="ECO:0007669"/>
    <property type="project" value="TreeGrafter"/>
</dbReference>
<evidence type="ECO:0000256" key="1">
    <source>
        <dbReference type="ARBA" id="ARBA00005485"/>
    </source>
</evidence>